<dbReference type="InParanoid" id="A0A0C3GVF4"/>
<dbReference type="EMBL" id="KN832878">
    <property type="protein sequence ID" value="KIN00076.1"/>
    <property type="molecule type" value="Genomic_DNA"/>
</dbReference>
<keyword evidence="10" id="KW-0472">Membrane</keyword>
<keyword evidence="7 9" id="KW-0503">Monooxygenase</keyword>
<evidence type="ECO:0000256" key="8">
    <source>
        <dbReference type="PIRSR" id="PIRSR602401-1"/>
    </source>
</evidence>
<dbReference type="PROSITE" id="PS00086">
    <property type="entry name" value="CYTOCHROME_P450"/>
    <property type="match status" value="1"/>
</dbReference>
<dbReference type="InterPro" id="IPR002401">
    <property type="entry name" value="Cyt_P450_E_grp-I"/>
</dbReference>
<keyword evidence="12" id="KW-1185">Reference proteome</keyword>
<proteinExistence type="inferred from homology"/>
<sequence length="497" mass="56796">MESISKYILGAFSTTALTFAGYQLILAFFNVYFHPLRGFPGPKFAAASRLPYLYLSISGQLPLAIKELHDKYGDVIRIAPNELTYREPSAWKYIYRHRKHTAKPLVKDPYFYDLPPNGAATITYSNEADHSRQRRLLSHAFSDKALREQEVLIRSYVDLLISKLREITTAGNSGVKIDLVRWYNYTTFDMIGDLTFGESFGCLEDNRYHPWVSLIFDTVRVLPYLSAIKYFPMVSLLIRIAMPKRFKQSSADHFEFSAAKLGRRLESKAQHADFMSHILKPNDKFSMTRAEMDANASVLIFAGSETTATLLSGCTFYLLKNPVAYGRLTQDIRSLKAEELTFAKLEKLSFLHAILQESLRMYTPVPIGLPRLVPDGGATISGHFVPAGTILSVNQWSAYRAATNFAEPDHFWPERWLENCDEKFLCDRKTALQPFSTGPRNCLGKNLAYAEMRLILAKLLWHYDLELCPETVNWADQKVFILWEKHPPLVKLKPVLH</sequence>
<evidence type="ECO:0000256" key="4">
    <source>
        <dbReference type="ARBA" id="ARBA00022723"/>
    </source>
</evidence>
<dbReference type="InterPro" id="IPR050121">
    <property type="entry name" value="Cytochrome_P450_monoxygenase"/>
</dbReference>
<feature type="transmembrane region" description="Helical" evidence="10">
    <location>
        <begin position="7"/>
        <end position="33"/>
    </location>
</feature>
<evidence type="ECO:0000256" key="9">
    <source>
        <dbReference type="RuleBase" id="RU000461"/>
    </source>
</evidence>
<evidence type="ECO:0000256" key="3">
    <source>
        <dbReference type="ARBA" id="ARBA00022617"/>
    </source>
</evidence>
<protein>
    <recommendedName>
        <fullName evidence="13">Cytochrome P450 monooxygenase</fullName>
    </recommendedName>
</protein>
<dbReference type="Pfam" id="PF00067">
    <property type="entry name" value="p450"/>
    <property type="match status" value="1"/>
</dbReference>
<dbReference type="FunFam" id="1.10.630.10:FF:000047">
    <property type="entry name" value="Cytochrome P450 monooxygenase"/>
    <property type="match status" value="1"/>
</dbReference>
<evidence type="ECO:0000256" key="2">
    <source>
        <dbReference type="ARBA" id="ARBA00010617"/>
    </source>
</evidence>
<dbReference type="GO" id="GO:0005506">
    <property type="term" value="F:iron ion binding"/>
    <property type="evidence" value="ECO:0007669"/>
    <property type="project" value="InterPro"/>
</dbReference>
<accession>A0A0C3GVF4</accession>
<dbReference type="OrthoDB" id="1470350at2759"/>
<evidence type="ECO:0000256" key="5">
    <source>
        <dbReference type="ARBA" id="ARBA00023002"/>
    </source>
</evidence>
<dbReference type="GO" id="GO:0020037">
    <property type="term" value="F:heme binding"/>
    <property type="evidence" value="ECO:0007669"/>
    <property type="project" value="InterPro"/>
</dbReference>
<dbReference type="InterPro" id="IPR036396">
    <property type="entry name" value="Cyt_P450_sf"/>
</dbReference>
<reference evidence="11 12" key="1">
    <citation type="submission" date="2014-04" db="EMBL/GenBank/DDBJ databases">
        <authorList>
            <consortium name="DOE Joint Genome Institute"/>
            <person name="Kuo A."/>
            <person name="Martino E."/>
            <person name="Perotto S."/>
            <person name="Kohler A."/>
            <person name="Nagy L.G."/>
            <person name="Floudas D."/>
            <person name="Copeland A."/>
            <person name="Barry K.W."/>
            <person name="Cichocki N."/>
            <person name="Veneault-Fourrey C."/>
            <person name="LaButti K."/>
            <person name="Lindquist E.A."/>
            <person name="Lipzen A."/>
            <person name="Lundell T."/>
            <person name="Morin E."/>
            <person name="Murat C."/>
            <person name="Sun H."/>
            <person name="Tunlid A."/>
            <person name="Henrissat B."/>
            <person name="Grigoriev I.V."/>
            <person name="Hibbett D.S."/>
            <person name="Martin F."/>
            <person name="Nordberg H.P."/>
            <person name="Cantor M.N."/>
            <person name="Hua S.X."/>
        </authorList>
    </citation>
    <scope>NUCLEOTIDE SEQUENCE [LARGE SCALE GENOMIC DNA]</scope>
    <source>
        <strain evidence="11 12">Zn</strain>
    </source>
</reference>
<dbReference type="PANTHER" id="PTHR24305:SF210">
    <property type="entry name" value="CYTOCHROME P450 MONOOXYGENASE ASQL-RELATED"/>
    <property type="match status" value="1"/>
</dbReference>
<evidence type="ECO:0000313" key="11">
    <source>
        <dbReference type="EMBL" id="KIN00076.1"/>
    </source>
</evidence>
<dbReference type="CDD" id="cd11058">
    <property type="entry name" value="CYP60B-like"/>
    <property type="match status" value="1"/>
</dbReference>
<dbReference type="HOGENOM" id="CLU_001570_14_11_1"/>
<evidence type="ECO:0000256" key="7">
    <source>
        <dbReference type="ARBA" id="ARBA00023033"/>
    </source>
</evidence>
<keyword evidence="3 8" id="KW-0349">Heme</keyword>
<evidence type="ECO:0000313" key="12">
    <source>
        <dbReference type="Proteomes" id="UP000054321"/>
    </source>
</evidence>
<dbReference type="Gene3D" id="1.10.630.10">
    <property type="entry name" value="Cytochrome P450"/>
    <property type="match status" value="1"/>
</dbReference>
<evidence type="ECO:0000256" key="1">
    <source>
        <dbReference type="ARBA" id="ARBA00001971"/>
    </source>
</evidence>
<dbReference type="PANTHER" id="PTHR24305">
    <property type="entry name" value="CYTOCHROME P450"/>
    <property type="match status" value="1"/>
</dbReference>
<keyword evidence="10" id="KW-0812">Transmembrane</keyword>
<comment type="similarity">
    <text evidence="2 9">Belongs to the cytochrome P450 family.</text>
</comment>
<dbReference type="PRINTS" id="PR00463">
    <property type="entry name" value="EP450I"/>
</dbReference>
<dbReference type="AlphaFoldDB" id="A0A0C3GVF4"/>
<name>A0A0C3GVF4_OIDMZ</name>
<dbReference type="GO" id="GO:0016705">
    <property type="term" value="F:oxidoreductase activity, acting on paired donors, with incorporation or reduction of molecular oxygen"/>
    <property type="evidence" value="ECO:0007669"/>
    <property type="project" value="InterPro"/>
</dbReference>
<comment type="cofactor">
    <cofactor evidence="1 8">
        <name>heme</name>
        <dbReference type="ChEBI" id="CHEBI:30413"/>
    </cofactor>
</comment>
<dbReference type="InterPro" id="IPR001128">
    <property type="entry name" value="Cyt_P450"/>
</dbReference>
<keyword evidence="4 8" id="KW-0479">Metal-binding</keyword>
<dbReference type="InterPro" id="IPR017972">
    <property type="entry name" value="Cyt_P450_CS"/>
</dbReference>
<dbReference type="PRINTS" id="PR00385">
    <property type="entry name" value="P450"/>
</dbReference>
<keyword evidence="5 9" id="KW-0560">Oxidoreductase</keyword>
<feature type="binding site" description="axial binding residue" evidence="8">
    <location>
        <position position="442"/>
    </location>
    <ligand>
        <name>heme</name>
        <dbReference type="ChEBI" id="CHEBI:30413"/>
    </ligand>
    <ligandPart>
        <name>Fe</name>
        <dbReference type="ChEBI" id="CHEBI:18248"/>
    </ligandPart>
</feature>
<keyword evidence="10" id="KW-1133">Transmembrane helix</keyword>
<dbReference type="GO" id="GO:0004497">
    <property type="term" value="F:monooxygenase activity"/>
    <property type="evidence" value="ECO:0007669"/>
    <property type="project" value="UniProtKB-KW"/>
</dbReference>
<organism evidence="11 12">
    <name type="scientific">Oidiodendron maius (strain Zn)</name>
    <dbReference type="NCBI Taxonomy" id="913774"/>
    <lineage>
        <taxon>Eukaryota</taxon>
        <taxon>Fungi</taxon>
        <taxon>Dikarya</taxon>
        <taxon>Ascomycota</taxon>
        <taxon>Pezizomycotina</taxon>
        <taxon>Leotiomycetes</taxon>
        <taxon>Leotiomycetes incertae sedis</taxon>
        <taxon>Myxotrichaceae</taxon>
        <taxon>Oidiodendron</taxon>
    </lineage>
</organism>
<dbReference type="STRING" id="913774.A0A0C3GVF4"/>
<dbReference type="SUPFAM" id="SSF48264">
    <property type="entry name" value="Cytochrome P450"/>
    <property type="match status" value="1"/>
</dbReference>
<keyword evidence="6 8" id="KW-0408">Iron</keyword>
<dbReference type="Proteomes" id="UP000054321">
    <property type="component" value="Unassembled WGS sequence"/>
</dbReference>
<gene>
    <name evidence="11" type="ORF">OIDMADRAFT_55967</name>
</gene>
<evidence type="ECO:0008006" key="13">
    <source>
        <dbReference type="Google" id="ProtNLM"/>
    </source>
</evidence>
<evidence type="ECO:0000256" key="6">
    <source>
        <dbReference type="ARBA" id="ARBA00023004"/>
    </source>
</evidence>
<evidence type="ECO:0000256" key="10">
    <source>
        <dbReference type="SAM" id="Phobius"/>
    </source>
</evidence>
<dbReference type="GO" id="GO:0009403">
    <property type="term" value="P:toxin biosynthetic process"/>
    <property type="evidence" value="ECO:0007669"/>
    <property type="project" value="UniProtKB-ARBA"/>
</dbReference>
<reference evidence="12" key="2">
    <citation type="submission" date="2015-01" db="EMBL/GenBank/DDBJ databases">
        <title>Evolutionary Origins and Diversification of the Mycorrhizal Mutualists.</title>
        <authorList>
            <consortium name="DOE Joint Genome Institute"/>
            <consortium name="Mycorrhizal Genomics Consortium"/>
            <person name="Kohler A."/>
            <person name="Kuo A."/>
            <person name="Nagy L.G."/>
            <person name="Floudas D."/>
            <person name="Copeland A."/>
            <person name="Barry K.W."/>
            <person name="Cichocki N."/>
            <person name="Veneault-Fourrey C."/>
            <person name="LaButti K."/>
            <person name="Lindquist E.A."/>
            <person name="Lipzen A."/>
            <person name="Lundell T."/>
            <person name="Morin E."/>
            <person name="Murat C."/>
            <person name="Riley R."/>
            <person name="Ohm R."/>
            <person name="Sun H."/>
            <person name="Tunlid A."/>
            <person name="Henrissat B."/>
            <person name="Grigoriev I.V."/>
            <person name="Hibbett D.S."/>
            <person name="Martin F."/>
        </authorList>
    </citation>
    <scope>NUCLEOTIDE SEQUENCE [LARGE SCALE GENOMIC DNA]</scope>
    <source>
        <strain evidence="12">Zn</strain>
    </source>
</reference>